<sequence length="266" mass="27248">MSTMTPTPTGTALFRAAFGADSARWPLPPATGPEQLWLRAVAAGAQGRYASAHAALDALLRACPDGPLASLAHSTRGSFWRQLGWHRRARAHDGRALASAGADPQAESDALVGLAADALGVGRFAASARLLQRAAGLDPVVPRLPVRHAWVSAELAMATGDAAAAIGHADRARALAAATDSARHRIKSDVVAAAALCSGGQLDAARTLADSALNAARQAGLIPLCWALASLLAGIGSATLSARQLDELRSDTAEQVVRGGGVWSNR</sequence>
<name>A0ABY3TXY7_9MYCO</name>
<evidence type="ECO:0000313" key="2">
    <source>
        <dbReference type="Proteomes" id="UP001055200"/>
    </source>
</evidence>
<dbReference type="SUPFAM" id="SSF48452">
    <property type="entry name" value="TPR-like"/>
    <property type="match status" value="1"/>
</dbReference>
<dbReference type="EMBL" id="CP092365">
    <property type="protein sequence ID" value="ULN52082.1"/>
    <property type="molecule type" value="Genomic_DNA"/>
</dbReference>
<dbReference type="Proteomes" id="UP001055200">
    <property type="component" value="Chromosome"/>
</dbReference>
<keyword evidence="2" id="KW-1185">Reference proteome</keyword>
<reference evidence="1" key="1">
    <citation type="submission" date="2022-08" db="EMBL/GenBank/DDBJ databases">
        <title>Complete genome sequence of 14 non-tuberculosis mycobacteria type-strains.</title>
        <authorList>
            <person name="Igarashi Y."/>
            <person name="Osugi A."/>
            <person name="Mitarai S."/>
        </authorList>
    </citation>
    <scope>NUCLEOTIDE SEQUENCE</scope>
    <source>
        <strain evidence="1">DSM 45575</strain>
    </source>
</reference>
<protein>
    <recommendedName>
        <fullName evidence="3">Tetratricopeptide repeat protein</fullName>
    </recommendedName>
</protein>
<gene>
    <name evidence="1" type="ORF">MIU77_14630</name>
</gene>
<evidence type="ECO:0000313" key="1">
    <source>
        <dbReference type="EMBL" id="ULN52082.1"/>
    </source>
</evidence>
<organism evidence="1 2">
    <name type="scientific">Mycolicibacillus parakoreensis</name>
    <dbReference type="NCBI Taxonomy" id="1069221"/>
    <lineage>
        <taxon>Bacteria</taxon>
        <taxon>Bacillati</taxon>
        <taxon>Actinomycetota</taxon>
        <taxon>Actinomycetes</taxon>
        <taxon>Mycobacteriales</taxon>
        <taxon>Mycobacteriaceae</taxon>
        <taxon>Mycolicibacillus</taxon>
    </lineage>
</organism>
<proteinExistence type="predicted"/>
<dbReference type="Gene3D" id="1.25.40.10">
    <property type="entry name" value="Tetratricopeptide repeat domain"/>
    <property type="match status" value="1"/>
</dbReference>
<dbReference type="InterPro" id="IPR011990">
    <property type="entry name" value="TPR-like_helical_dom_sf"/>
</dbReference>
<evidence type="ECO:0008006" key="3">
    <source>
        <dbReference type="Google" id="ProtNLM"/>
    </source>
</evidence>
<dbReference type="RefSeq" id="WP_240170362.1">
    <property type="nucleotide sequence ID" value="NZ_CP092365.1"/>
</dbReference>
<accession>A0ABY3TXY7</accession>